<dbReference type="RefSeq" id="WP_018926809.1">
    <property type="nucleotide sequence ID" value="NZ_CP023466.1"/>
</dbReference>
<organism evidence="2 3">
    <name type="scientific">Pseudomonas frederiksbergensis</name>
    <dbReference type="NCBI Taxonomy" id="104087"/>
    <lineage>
        <taxon>Bacteria</taxon>
        <taxon>Pseudomonadati</taxon>
        <taxon>Pseudomonadota</taxon>
        <taxon>Gammaproteobacteria</taxon>
        <taxon>Pseudomonadales</taxon>
        <taxon>Pseudomonadaceae</taxon>
        <taxon>Pseudomonas</taxon>
    </lineage>
</organism>
<keyword evidence="1" id="KW-0472">Membrane</keyword>
<dbReference type="EMBL" id="CP023466">
    <property type="protein sequence ID" value="ATE76213.1"/>
    <property type="molecule type" value="Genomic_DNA"/>
</dbReference>
<proteinExistence type="predicted"/>
<feature type="transmembrane region" description="Helical" evidence="1">
    <location>
        <begin position="63"/>
        <end position="82"/>
    </location>
</feature>
<dbReference type="AlphaFoldDB" id="A0AB33EBN6"/>
<evidence type="ECO:0008006" key="4">
    <source>
        <dbReference type="Google" id="ProtNLM"/>
    </source>
</evidence>
<keyword evidence="1" id="KW-1133">Transmembrane helix</keyword>
<name>A0AB33EBN6_9PSED</name>
<keyword evidence="1" id="KW-0812">Transmembrane</keyword>
<dbReference type="Proteomes" id="UP000218385">
    <property type="component" value="Chromosome"/>
</dbReference>
<sequence>MNRHYYISDNLDDLEALETELEANGINTEQIHVLSEQVADVEEHHLHEVNSLMKQDVVHSGEIGAVVGVPLAALILGGAYWLGWTETAAGWVPFIFLAIVIFGFCIWEGGFFGIQVPNAHFRNFKQMVEDGKHIFFVDVDPNQEPVLDRVIEHHPKLKIAGTGTASPHWTVAWLHKWHQFKRTI</sequence>
<reference evidence="2 3" key="1">
    <citation type="submission" date="2017-09" db="EMBL/GenBank/DDBJ databases">
        <title>Complete Genome sequence of Lysobacter capsici KNU-15.</title>
        <authorList>
            <person name="Kim M.-C."/>
            <person name="Yi H."/>
            <person name="Lee D.-W."/>
            <person name="Shin J.-H."/>
        </authorList>
    </citation>
    <scope>NUCLEOTIDE SEQUENCE [LARGE SCALE GENOMIC DNA]</scope>
    <source>
        <strain evidence="2 3">KNU-15</strain>
    </source>
</reference>
<accession>A0AB33EBN6</accession>
<evidence type="ECO:0000313" key="3">
    <source>
        <dbReference type="Proteomes" id="UP000218385"/>
    </source>
</evidence>
<evidence type="ECO:0000256" key="1">
    <source>
        <dbReference type="SAM" id="Phobius"/>
    </source>
</evidence>
<feature type="transmembrane region" description="Helical" evidence="1">
    <location>
        <begin position="88"/>
        <end position="107"/>
    </location>
</feature>
<evidence type="ECO:0000313" key="2">
    <source>
        <dbReference type="EMBL" id="ATE76213.1"/>
    </source>
</evidence>
<gene>
    <name evidence="2" type="ORF">CNN82_07170</name>
</gene>
<protein>
    <recommendedName>
        <fullName evidence="4">NAD/FAD-utilizing enzyme apparently involved in cell division</fullName>
    </recommendedName>
</protein>